<keyword evidence="2" id="KW-0238">DNA-binding</keyword>
<gene>
    <name evidence="2" type="ORF">LV75_001436</name>
</gene>
<proteinExistence type="predicted"/>
<name>A0ABT1I8I1_9PSEU</name>
<dbReference type="RefSeq" id="WP_253885936.1">
    <property type="nucleotide sequence ID" value="NZ_BAAAVB010000025.1"/>
</dbReference>
<dbReference type="Gene3D" id="3.30.1310.10">
    <property type="entry name" value="Nucleoid-associated protein YbaB-like domain"/>
    <property type="match status" value="1"/>
</dbReference>
<dbReference type="Pfam" id="PF02575">
    <property type="entry name" value="YbaB_DNA_bd"/>
    <property type="match status" value="1"/>
</dbReference>
<protein>
    <submittedName>
        <fullName evidence="2">YbaB/EbfC DNA-binding family protein</fullName>
    </submittedName>
</protein>
<reference evidence="2 3" key="1">
    <citation type="submission" date="2022-06" db="EMBL/GenBank/DDBJ databases">
        <title>Genomic Encyclopedia of Archaeal and Bacterial Type Strains, Phase II (KMG-II): from individual species to whole genera.</title>
        <authorList>
            <person name="Goeker M."/>
        </authorList>
    </citation>
    <scope>NUCLEOTIDE SEQUENCE [LARGE SCALE GENOMIC DNA]</scope>
    <source>
        <strain evidence="2 3">DSM 44255</strain>
    </source>
</reference>
<sequence length="151" mass="15872">MQTPDEWLADFEAKVADLQQKATEFKQAVESSATTLSSDEGDISVTVAPNGALTGLELTDAALRAASGKALADRVMALVRSARQNAADGVAQAFVPLGGDADVVQHIVVAETAVDETAAAEVEPAPGKPRRVVADEEDYSQSRAVYKNDSW</sequence>
<accession>A0ABT1I8I1</accession>
<comment type="caution">
    <text evidence="2">The sequence shown here is derived from an EMBL/GenBank/DDBJ whole genome shotgun (WGS) entry which is preliminary data.</text>
</comment>
<dbReference type="EMBL" id="JAMTCO010000003">
    <property type="protein sequence ID" value="MCP2268949.1"/>
    <property type="molecule type" value="Genomic_DNA"/>
</dbReference>
<dbReference type="GO" id="GO:0003677">
    <property type="term" value="F:DNA binding"/>
    <property type="evidence" value="ECO:0007669"/>
    <property type="project" value="UniProtKB-KW"/>
</dbReference>
<keyword evidence="3" id="KW-1185">Reference proteome</keyword>
<dbReference type="Proteomes" id="UP001205185">
    <property type="component" value="Unassembled WGS sequence"/>
</dbReference>
<dbReference type="SUPFAM" id="SSF82607">
    <property type="entry name" value="YbaB-like"/>
    <property type="match status" value="1"/>
</dbReference>
<dbReference type="InterPro" id="IPR004401">
    <property type="entry name" value="YbaB/EbfC"/>
</dbReference>
<organism evidence="2 3">
    <name type="scientific">Actinokineospora diospyrosa</name>
    <dbReference type="NCBI Taxonomy" id="103728"/>
    <lineage>
        <taxon>Bacteria</taxon>
        <taxon>Bacillati</taxon>
        <taxon>Actinomycetota</taxon>
        <taxon>Actinomycetes</taxon>
        <taxon>Pseudonocardiales</taxon>
        <taxon>Pseudonocardiaceae</taxon>
        <taxon>Actinokineospora</taxon>
    </lineage>
</organism>
<dbReference type="InterPro" id="IPR036894">
    <property type="entry name" value="YbaB-like_sf"/>
</dbReference>
<evidence type="ECO:0000313" key="2">
    <source>
        <dbReference type="EMBL" id="MCP2268949.1"/>
    </source>
</evidence>
<evidence type="ECO:0000313" key="3">
    <source>
        <dbReference type="Proteomes" id="UP001205185"/>
    </source>
</evidence>
<feature type="region of interest" description="Disordered" evidence="1">
    <location>
        <begin position="117"/>
        <end position="139"/>
    </location>
</feature>
<evidence type="ECO:0000256" key="1">
    <source>
        <dbReference type="SAM" id="MobiDB-lite"/>
    </source>
</evidence>